<gene>
    <name evidence="1" type="ORF">HYC85_030948</name>
</gene>
<dbReference type="PANTHER" id="PTHR37179:SF1">
    <property type="entry name" value="TRANSGLYCOSYLASE"/>
    <property type="match status" value="1"/>
</dbReference>
<dbReference type="PANTHER" id="PTHR37179">
    <property type="entry name" value="TRANSGLYCOSYLASE"/>
    <property type="match status" value="1"/>
</dbReference>
<evidence type="ECO:0000313" key="1">
    <source>
        <dbReference type="EMBL" id="KAF5930075.1"/>
    </source>
</evidence>
<keyword evidence="2" id="KW-1185">Reference proteome</keyword>
<reference evidence="1 2" key="2">
    <citation type="submission" date="2020-07" db="EMBL/GenBank/DDBJ databases">
        <title>Genome assembly of wild tea tree DASZ reveals pedigree and selection history of tea varieties.</title>
        <authorList>
            <person name="Zhang W."/>
        </authorList>
    </citation>
    <scope>NUCLEOTIDE SEQUENCE [LARGE SCALE GENOMIC DNA]</scope>
    <source>
        <strain evidence="2">cv. G240</strain>
        <tissue evidence="1">Leaf</tissue>
    </source>
</reference>
<comment type="caution">
    <text evidence="1">The sequence shown here is derived from an EMBL/GenBank/DDBJ whole genome shotgun (WGS) entry which is preliminary data.</text>
</comment>
<evidence type="ECO:0000313" key="2">
    <source>
        <dbReference type="Proteomes" id="UP000593564"/>
    </source>
</evidence>
<dbReference type="AlphaFoldDB" id="A0A7J7FPL4"/>
<accession>A0A7J7FPL4</accession>
<dbReference type="Proteomes" id="UP000593564">
    <property type="component" value="Unassembled WGS sequence"/>
</dbReference>
<protein>
    <submittedName>
        <fullName evidence="1">Uncharacterized protein</fullName>
    </submittedName>
</protein>
<reference evidence="2" key="1">
    <citation type="journal article" date="2020" name="Nat. Commun.">
        <title>Genome assembly of wild tea tree DASZ reveals pedigree and selection history of tea varieties.</title>
        <authorList>
            <person name="Zhang W."/>
            <person name="Zhang Y."/>
            <person name="Qiu H."/>
            <person name="Guo Y."/>
            <person name="Wan H."/>
            <person name="Zhang X."/>
            <person name="Scossa F."/>
            <person name="Alseekh S."/>
            <person name="Zhang Q."/>
            <person name="Wang P."/>
            <person name="Xu L."/>
            <person name="Schmidt M.H."/>
            <person name="Jia X."/>
            <person name="Li D."/>
            <person name="Zhu A."/>
            <person name="Guo F."/>
            <person name="Chen W."/>
            <person name="Ni D."/>
            <person name="Usadel B."/>
            <person name="Fernie A.R."/>
            <person name="Wen W."/>
        </authorList>
    </citation>
    <scope>NUCLEOTIDE SEQUENCE [LARGE SCALE GENOMIC DNA]</scope>
    <source>
        <strain evidence="2">cv. G240</strain>
    </source>
</reference>
<sequence length="152" mass="17177">MENDNNNSDETGFSLDPEDMEKMWNHPIVSKEWSKSGEKQGKVRFSHDAENRPYLSRVELRAITEIILSKHFSTRGVKPTVLCALAEIVSMRFVNGVGPRPGITGIDYPIACWLYKYGKDPTVCCSGLSCRAKERKPSGDRDEFKRIEGHGK</sequence>
<name>A0A7J7FPL4_CAMSI</name>
<proteinExistence type="predicted"/>
<dbReference type="EMBL" id="JACBKZ010000015">
    <property type="protein sequence ID" value="KAF5930075.1"/>
    <property type="molecule type" value="Genomic_DNA"/>
</dbReference>
<organism evidence="1 2">
    <name type="scientific">Camellia sinensis</name>
    <name type="common">Tea plant</name>
    <name type="synonym">Thea sinensis</name>
    <dbReference type="NCBI Taxonomy" id="4442"/>
    <lineage>
        <taxon>Eukaryota</taxon>
        <taxon>Viridiplantae</taxon>
        <taxon>Streptophyta</taxon>
        <taxon>Embryophyta</taxon>
        <taxon>Tracheophyta</taxon>
        <taxon>Spermatophyta</taxon>
        <taxon>Magnoliopsida</taxon>
        <taxon>eudicotyledons</taxon>
        <taxon>Gunneridae</taxon>
        <taxon>Pentapetalae</taxon>
        <taxon>asterids</taxon>
        <taxon>Ericales</taxon>
        <taxon>Theaceae</taxon>
        <taxon>Camellia</taxon>
    </lineage>
</organism>